<comment type="caution">
    <text evidence="2">The sequence shown here is derived from an EMBL/GenBank/DDBJ whole genome shotgun (WGS) entry which is preliminary data.</text>
</comment>
<dbReference type="Proteomes" id="UP001489004">
    <property type="component" value="Unassembled WGS sequence"/>
</dbReference>
<dbReference type="EMBL" id="JALJOR010000012">
    <property type="protein sequence ID" value="KAK9807621.1"/>
    <property type="molecule type" value="Genomic_DNA"/>
</dbReference>
<organism evidence="2 3">
    <name type="scientific">[Myrmecia] bisecta</name>
    <dbReference type="NCBI Taxonomy" id="41462"/>
    <lineage>
        <taxon>Eukaryota</taxon>
        <taxon>Viridiplantae</taxon>
        <taxon>Chlorophyta</taxon>
        <taxon>core chlorophytes</taxon>
        <taxon>Trebouxiophyceae</taxon>
        <taxon>Trebouxiales</taxon>
        <taxon>Trebouxiaceae</taxon>
        <taxon>Myrmecia</taxon>
    </lineage>
</organism>
<evidence type="ECO:0000313" key="2">
    <source>
        <dbReference type="EMBL" id="KAK9807621.1"/>
    </source>
</evidence>
<evidence type="ECO:0000313" key="3">
    <source>
        <dbReference type="Proteomes" id="UP001489004"/>
    </source>
</evidence>
<evidence type="ECO:0000256" key="1">
    <source>
        <dbReference type="SAM" id="MobiDB-lite"/>
    </source>
</evidence>
<accession>A0AAW1PDS3</accession>
<proteinExistence type="predicted"/>
<dbReference type="AlphaFoldDB" id="A0AAW1PDS3"/>
<name>A0AAW1PDS3_9CHLO</name>
<feature type="region of interest" description="Disordered" evidence="1">
    <location>
        <begin position="31"/>
        <end position="75"/>
    </location>
</feature>
<sequence>MGLGKLGRPKYEDRTNHLRSFLAELCTTVDQLVQEQPPEGETEGSRSTAASDACDADNVDADVNSWPEATESADQPLAEASTGIDFVHSMEQASALQDASIKPWLLSPNLVTARKLAEVGLGVIARMLSSYPSLDQAAECDGNASDRDFWEAWSKSLKEVLEACEQPAAS</sequence>
<reference evidence="2 3" key="1">
    <citation type="journal article" date="2024" name="Nat. Commun.">
        <title>Phylogenomics reveals the evolutionary origins of lichenization in chlorophyte algae.</title>
        <authorList>
            <person name="Puginier C."/>
            <person name="Libourel C."/>
            <person name="Otte J."/>
            <person name="Skaloud P."/>
            <person name="Haon M."/>
            <person name="Grisel S."/>
            <person name="Petersen M."/>
            <person name="Berrin J.G."/>
            <person name="Delaux P.M."/>
            <person name="Dal Grande F."/>
            <person name="Keller J."/>
        </authorList>
    </citation>
    <scope>NUCLEOTIDE SEQUENCE [LARGE SCALE GENOMIC DNA]</scope>
    <source>
        <strain evidence="2 3">SAG 2043</strain>
    </source>
</reference>
<gene>
    <name evidence="2" type="ORF">WJX72_004519</name>
</gene>
<protein>
    <submittedName>
        <fullName evidence="2">Uncharacterized protein</fullName>
    </submittedName>
</protein>
<keyword evidence="3" id="KW-1185">Reference proteome</keyword>